<dbReference type="PANTHER" id="PTHR24248:SF200">
    <property type="entry name" value="5-HYDROXYTRYPTAMINE RECEPTOR 1B-LIKE ISOFORM X1"/>
    <property type="match status" value="1"/>
</dbReference>
<keyword evidence="3 9" id="KW-0812">Transmembrane</keyword>
<feature type="region of interest" description="Disordered" evidence="10">
    <location>
        <begin position="142"/>
        <end position="172"/>
    </location>
</feature>
<dbReference type="Proteomes" id="UP000681722">
    <property type="component" value="Unassembled WGS sequence"/>
</dbReference>
<feature type="compositionally biased region" description="Low complexity" evidence="10">
    <location>
        <begin position="157"/>
        <end position="168"/>
    </location>
</feature>
<reference evidence="13" key="1">
    <citation type="submission" date="2021-02" db="EMBL/GenBank/DDBJ databases">
        <authorList>
            <person name="Nowell W R."/>
        </authorList>
    </citation>
    <scope>NUCLEOTIDE SEQUENCE</scope>
</reference>
<feature type="transmembrane region" description="Helical" evidence="11">
    <location>
        <begin position="63"/>
        <end position="83"/>
    </location>
</feature>
<dbReference type="GO" id="GO:0071880">
    <property type="term" value="P:adenylate cyclase-activating adrenergic receptor signaling pathway"/>
    <property type="evidence" value="ECO:0007669"/>
    <property type="project" value="TreeGrafter"/>
</dbReference>
<dbReference type="InterPro" id="IPR000276">
    <property type="entry name" value="GPCR_Rhodpsn"/>
</dbReference>
<evidence type="ECO:0000313" key="14">
    <source>
        <dbReference type="EMBL" id="CAF3993803.1"/>
    </source>
</evidence>
<evidence type="ECO:0000259" key="12">
    <source>
        <dbReference type="PROSITE" id="PS50262"/>
    </source>
</evidence>
<keyword evidence="5 9" id="KW-0297">G-protein coupled receptor</keyword>
<proteinExistence type="inferred from homology"/>
<keyword evidence="6 11" id="KW-0472">Membrane</keyword>
<evidence type="ECO:0000256" key="11">
    <source>
        <dbReference type="SAM" id="Phobius"/>
    </source>
</evidence>
<dbReference type="Proteomes" id="UP000663829">
    <property type="component" value="Unassembled WGS sequence"/>
</dbReference>
<feature type="transmembrane region" description="Helical" evidence="11">
    <location>
        <begin position="22"/>
        <end position="43"/>
    </location>
</feature>
<protein>
    <recommendedName>
        <fullName evidence="12">G-protein coupled receptors family 1 profile domain-containing protein</fullName>
    </recommendedName>
</protein>
<evidence type="ECO:0000256" key="10">
    <source>
        <dbReference type="SAM" id="MobiDB-lite"/>
    </source>
</evidence>
<keyword evidence="7 9" id="KW-0675">Receptor</keyword>
<dbReference type="PROSITE" id="PS00237">
    <property type="entry name" value="G_PROTEIN_RECEP_F1_1"/>
    <property type="match status" value="1"/>
</dbReference>
<dbReference type="PANTHER" id="PTHR24248">
    <property type="entry name" value="ADRENERGIC RECEPTOR-RELATED G-PROTEIN COUPLED RECEPTOR"/>
    <property type="match status" value="1"/>
</dbReference>
<evidence type="ECO:0000256" key="7">
    <source>
        <dbReference type="ARBA" id="ARBA00023170"/>
    </source>
</evidence>
<evidence type="ECO:0000256" key="8">
    <source>
        <dbReference type="ARBA" id="ARBA00023224"/>
    </source>
</evidence>
<accession>A0A814YKD6</accession>
<dbReference type="OrthoDB" id="5955450at2759"/>
<dbReference type="EMBL" id="CAJOBC010009676">
    <property type="protein sequence ID" value="CAF3993803.1"/>
    <property type="molecule type" value="Genomic_DNA"/>
</dbReference>
<dbReference type="Gene3D" id="1.20.1070.10">
    <property type="entry name" value="Rhodopsin 7-helix transmembrane proteins"/>
    <property type="match status" value="2"/>
</dbReference>
<evidence type="ECO:0000256" key="2">
    <source>
        <dbReference type="ARBA" id="ARBA00022475"/>
    </source>
</evidence>
<evidence type="ECO:0000313" key="15">
    <source>
        <dbReference type="Proteomes" id="UP000663829"/>
    </source>
</evidence>
<sequence length="526" mass="59565">MPVALLKEITRTWILGSFICDAWIFIDLLCCTASILHLVAIALDRYWAITNIDYGTKRTPTRIIISITIIWCTSILISSAHLFPIFRVKKGRPYDQCHLIGTIAYTILSTIGAFYIPLIVMCIIYWKIFQAAKFRIRKKAFSRPQPPPVQTPDIRTNNNNNNNNNNDNNNHKLSIRFHNKQTTIPTENHQYSDIENEQPSTYSSSHDQASNIATPNCHNNSNKISHYQQHDGDYQVSAIPSSTPLAKASFHLLNRKKRSKQTITKTTARSQLNNVQQFVTTTYDAPTSPTTAPSSPSLSFHSPSGIQVSTTNRLPNYYSSPSLSQKIFNTNENNNNDEEDDNIHQMNTPIQSVSSTRRLLKKSDTNDKRKVSLCEQVSFNLAETELLTPSFHIHSNNISESLTSVLTTVNPLIEKPTHIIVDEIPAKKLSISMGTHTDVILPHQTNNTATTPTKPKHHVRKKIDIKRERKASKVLGVVMGCFIVCWLPFFIEELAMGIFHFTINEKFISVLTWLGYLNSLLNPVRI</sequence>
<dbReference type="Pfam" id="PF00001">
    <property type="entry name" value="7tm_1"/>
    <property type="match status" value="1"/>
</dbReference>
<comment type="similarity">
    <text evidence="9">Belongs to the G-protein coupled receptor 1 family.</text>
</comment>
<dbReference type="PROSITE" id="PS50262">
    <property type="entry name" value="G_PROTEIN_RECEP_F1_2"/>
    <property type="match status" value="1"/>
</dbReference>
<dbReference type="GO" id="GO:0043410">
    <property type="term" value="P:positive regulation of MAPK cascade"/>
    <property type="evidence" value="ECO:0007669"/>
    <property type="project" value="TreeGrafter"/>
</dbReference>
<keyword evidence="2" id="KW-1003">Cell membrane</keyword>
<keyword evidence="8 9" id="KW-0807">Transducer</keyword>
<evidence type="ECO:0000256" key="3">
    <source>
        <dbReference type="ARBA" id="ARBA00022692"/>
    </source>
</evidence>
<feature type="compositionally biased region" description="Polar residues" evidence="10">
    <location>
        <begin position="344"/>
        <end position="357"/>
    </location>
</feature>
<evidence type="ECO:0000256" key="9">
    <source>
        <dbReference type="RuleBase" id="RU000688"/>
    </source>
</evidence>
<dbReference type="InterPro" id="IPR017452">
    <property type="entry name" value="GPCR_Rhodpsn_7TM"/>
</dbReference>
<name>A0A814YKD6_9BILA</name>
<evidence type="ECO:0000256" key="5">
    <source>
        <dbReference type="ARBA" id="ARBA00023040"/>
    </source>
</evidence>
<dbReference type="EMBL" id="CAJNOQ010009671">
    <property type="protein sequence ID" value="CAF1231144.1"/>
    <property type="molecule type" value="Genomic_DNA"/>
</dbReference>
<evidence type="ECO:0000256" key="1">
    <source>
        <dbReference type="ARBA" id="ARBA00004651"/>
    </source>
</evidence>
<dbReference type="AlphaFoldDB" id="A0A814YKD6"/>
<comment type="caution">
    <text evidence="13">The sequence shown here is derived from an EMBL/GenBank/DDBJ whole genome shotgun (WGS) entry which is preliminary data.</text>
</comment>
<dbReference type="GO" id="GO:0005886">
    <property type="term" value="C:plasma membrane"/>
    <property type="evidence" value="ECO:0007669"/>
    <property type="project" value="UniProtKB-SubCell"/>
</dbReference>
<feature type="region of interest" description="Disordered" evidence="10">
    <location>
        <begin position="329"/>
        <end position="367"/>
    </location>
</feature>
<evidence type="ECO:0000256" key="4">
    <source>
        <dbReference type="ARBA" id="ARBA00022989"/>
    </source>
</evidence>
<dbReference type="PRINTS" id="PR00237">
    <property type="entry name" value="GPCRRHODOPSN"/>
</dbReference>
<gene>
    <name evidence="13" type="ORF">GPM918_LOCUS25180</name>
    <name evidence="14" type="ORF">SRO942_LOCUS25186</name>
</gene>
<keyword evidence="4 11" id="KW-1133">Transmembrane helix</keyword>
<comment type="subcellular location">
    <subcellularLocation>
        <location evidence="1">Cell membrane</location>
        <topology evidence="1">Multi-pass membrane protein</topology>
    </subcellularLocation>
</comment>
<feature type="region of interest" description="Disordered" evidence="10">
    <location>
        <begin position="283"/>
        <end position="302"/>
    </location>
</feature>
<dbReference type="GO" id="GO:0004930">
    <property type="term" value="F:G protein-coupled receptor activity"/>
    <property type="evidence" value="ECO:0007669"/>
    <property type="project" value="UniProtKB-KW"/>
</dbReference>
<feature type="domain" description="G-protein coupled receptors family 1 profile" evidence="12">
    <location>
        <begin position="1"/>
        <end position="526"/>
    </location>
</feature>
<evidence type="ECO:0000313" key="13">
    <source>
        <dbReference type="EMBL" id="CAF1231144.1"/>
    </source>
</evidence>
<keyword evidence="15" id="KW-1185">Reference proteome</keyword>
<evidence type="ECO:0000256" key="6">
    <source>
        <dbReference type="ARBA" id="ARBA00023136"/>
    </source>
</evidence>
<dbReference type="SUPFAM" id="SSF81321">
    <property type="entry name" value="Family A G protein-coupled receptor-like"/>
    <property type="match status" value="1"/>
</dbReference>
<organism evidence="13 15">
    <name type="scientific">Didymodactylos carnosus</name>
    <dbReference type="NCBI Taxonomy" id="1234261"/>
    <lineage>
        <taxon>Eukaryota</taxon>
        <taxon>Metazoa</taxon>
        <taxon>Spiralia</taxon>
        <taxon>Gnathifera</taxon>
        <taxon>Rotifera</taxon>
        <taxon>Eurotatoria</taxon>
        <taxon>Bdelloidea</taxon>
        <taxon>Philodinida</taxon>
        <taxon>Philodinidae</taxon>
        <taxon>Didymodactylos</taxon>
    </lineage>
</organism>
<feature type="transmembrane region" description="Helical" evidence="11">
    <location>
        <begin position="471"/>
        <end position="491"/>
    </location>
</feature>
<feature type="transmembrane region" description="Helical" evidence="11">
    <location>
        <begin position="103"/>
        <end position="129"/>
    </location>
</feature>